<feature type="compositionally biased region" description="Basic and acidic residues" evidence="4">
    <location>
        <begin position="408"/>
        <end position="424"/>
    </location>
</feature>
<dbReference type="SUPFAM" id="SSF48371">
    <property type="entry name" value="ARM repeat"/>
    <property type="match status" value="2"/>
</dbReference>
<feature type="compositionally biased region" description="Acidic residues" evidence="4">
    <location>
        <begin position="323"/>
        <end position="338"/>
    </location>
</feature>
<feature type="region of interest" description="Disordered" evidence="4">
    <location>
        <begin position="591"/>
        <end position="623"/>
    </location>
</feature>
<gene>
    <name evidence="5" type="ORF">F444_08759</name>
</gene>
<feature type="region of interest" description="Disordered" evidence="4">
    <location>
        <begin position="1"/>
        <end position="84"/>
    </location>
</feature>
<evidence type="ECO:0000256" key="4">
    <source>
        <dbReference type="SAM" id="MobiDB-lite"/>
    </source>
</evidence>
<evidence type="ECO:0000313" key="5">
    <source>
        <dbReference type="EMBL" id="ETO75680.1"/>
    </source>
</evidence>
<name>A0A081A9W9_PHYNI</name>
<accession>A0A081A9W9</accession>
<keyword evidence="3" id="KW-0175">Coiled coil</keyword>
<keyword evidence="1" id="KW-0677">Repeat</keyword>
<feature type="compositionally biased region" description="Acidic residues" evidence="4">
    <location>
        <begin position="594"/>
        <end position="605"/>
    </location>
</feature>
<proteinExistence type="predicted"/>
<dbReference type="InterPro" id="IPR011989">
    <property type="entry name" value="ARM-like"/>
</dbReference>
<feature type="coiled-coil region" evidence="3">
    <location>
        <begin position="965"/>
        <end position="1124"/>
    </location>
</feature>
<feature type="coiled-coil region" evidence="3">
    <location>
        <begin position="769"/>
        <end position="830"/>
    </location>
</feature>
<dbReference type="Proteomes" id="UP000028582">
    <property type="component" value="Unassembled WGS sequence"/>
</dbReference>
<feature type="region of interest" description="Disordered" evidence="4">
    <location>
        <begin position="2109"/>
        <end position="2137"/>
    </location>
</feature>
<dbReference type="InterPro" id="IPR000225">
    <property type="entry name" value="Armadillo"/>
</dbReference>
<feature type="compositionally biased region" description="Acidic residues" evidence="4">
    <location>
        <begin position="54"/>
        <end position="65"/>
    </location>
</feature>
<evidence type="ECO:0000256" key="3">
    <source>
        <dbReference type="SAM" id="Coils"/>
    </source>
</evidence>
<dbReference type="PANTHER" id="PTHR22895">
    <property type="entry name" value="ARMADILLO REPEAT-CONTAINING PROTEIN 6"/>
    <property type="match status" value="1"/>
</dbReference>
<feature type="compositionally biased region" description="Acidic residues" evidence="4">
    <location>
        <begin position="72"/>
        <end position="82"/>
    </location>
</feature>
<organism evidence="5 6">
    <name type="scientific">Phytophthora nicotianae P1976</name>
    <dbReference type="NCBI Taxonomy" id="1317066"/>
    <lineage>
        <taxon>Eukaryota</taxon>
        <taxon>Sar</taxon>
        <taxon>Stramenopiles</taxon>
        <taxon>Oomycota</taxon>
        <taxon>Peronosporomycetes</taxon>
        <taxon>Peronosporales</taxon>
        <taxon>Peronosporaceae</taxon>
        <taxon>Phytophthora</taxon>
    </lineage>
</organism>
<protein>
    <recommendedName>
        <fullName evidence="7">WW domain-containing protein</fullName>
    </recommendedName>
</protein>
<feature type="coiled-coil region" evidence="3">
    <location>
        <begin position="525"/>
        <end position="566"/>
    </location>
</feature>
<evidence type="ECO:0000313" key="6">
    <source>
        <dbReference type="Proteomes" id="UP000028582"/>
    </source>
</evidence>
<feature type="region of interest" description="Disordered" evidence="4">
    <location>
        <begin position="299"/>
        <end position="342"/>
    </location>
</feature>
<dbReference type="EMBL" id="ANJA01001632">
    <property type="protein sequence ID" value="ETO75680.1"/>
    <property type="molecule type" value="Genomic_DNA"/>
</dbReference>
<feature type="region of interest" description="Disordered" evidence="4">
    <location>
        <begin position="408"/>
        <end position="436"/>
    </location>
</feature>
<feature type="compositionally biased region" description="Acidic residues" evidence="4">
    <location>
        <begin position="1"/>
        <end position="46"/>
    </location>
</feature>
<feature type="repeat" description="ARM" evidence="2">
    <location>
        <begin position="1412"/>
        <end position="1458"/>
    </location>
</feature>
<evidence type="ECO:0000256" key="1">
    <source>
        <dbReference type="ARBA" id="ARBA00022737"/>
    </source>
</evidence>
<dbReference type="InterPro" id="IPR016024">
    <property type="entry name" value="ARM-type_fold"/>
</dbReference>
<dbReference type="PANTHER" id="PTHR22895:SF0">
    <property type="entry name" value="ARMADILLO REPEAT-CONTAINING PROTEIN 6"/>
    <property type="match status" value="1"/>
</dbReference>
<dbReference type="OrthoDB" id="167232at2759"/>
<reference evidence="5 6" key="1">
    <citation type="submission" date="2013-11" db="EMBL/GenBank/DDBJ databases">
        <title>The Genome Sequence of Phytophthora parasitica P1976.</title>
        <authorList>
            <consortium name="The Broad Institute Genomics Platform"/>
            <person name="Russ C."/>
            <person name="Tyler B."/>
            <person name="Panabieres F."/>
            <person name="Shan W."/>
            <person name="Tripathy S."/>
            <person name="Grunwald N."/>
            <person name="Machado M."/>
            <person name="Johnson C.S."/>
            <person name="Walker B."/>
            <person name="Young S."/>
            <person name="Zeng Q."/>
            <person name="Gargeya S."/>
            <person name="Fitzgerald M."/>
            <person name="Haas B."/>
            <person name="Abouelleil A."/>
            <person name="Allen A.W."/>
            <person name="Alvarado L."/>
            <person name="Arachchi H.M."/>
            <person name="Berlin A.M."/>
            <person name="Chapman S.B."/>
            <person name="Gainer-Dewar J."/>
            <person name="Goldberg J."/>
            <person name="Griggs A."/>
            <person name="Gujja S."/>
            <person name="Hansen M."/>
            <person name="Howarth C."/>
            <person name="Imamovic A."/>
            <person name="Ireland A."/>
            <person name="Larimer J."/>
            <person name="McCowan C."/>
            <person name="Murphy C."/>
            <person name="Pearson M."/>
            <person name="Poon T.W."/>
            <person name="Priest M."/>
            <person name="Roberts A."/>
            <person name="Saif S."/>
            <person name="Shea T."/>
            <person name="Sisk P."/>
            <person name="Sykes S."/>
            <person name="Wortman J."/>
            <person name="Nusbaum C."/>
            <person name="Birren B."/>
        </authorList>
    </citation>
    <scope>NUCLEOTIDE SEQUENCE [LARGE SCALE GENOMIC DNA]</scope>
    <source>
        <strain evidence="5 6">P1976</strain>
    </source>
</reference>
<dbReference type="Gene3D" id="1.25.10.10">
    <property type="entry name" value="Leucine-rich Repeat Variant"/>
    <property type="match status" value="4"/>
</dbReference>
<feature type="coiled-coil region" evidence="3">
    <location>
        <begin position="137"/>
        <end position="178"/>
    </location>
</feature>
<evidence type="ECO:0000256" key="2">
    <source>
        <dbReference type="PROSITE-ProRule" id="PRU00259"/>
    </source>
</evidence>
<dbReference type="SMART" id="SM00185">
    <property type="entry name" value="ARM"/>
    <property type="match status" value="8"/>
</dbReference>
<evidence type="ECO:0008006" key="7">
    <source>
        <dbReference type="Google" id="ProtNLM"/>
    </source>
</evidence>
<sequence>MDDQDFDEEEVAQNDDDFNEEAVEDEADPDDNPEPGDDEGNDDGAYEIDLPGDNIEEQDSDAPEDTDQKSEETEEVEEEEELVKELSPLEAEIARVLDEGCTQTQQKLTEHLLLQNNRLTECEQQVQLALTQRQETLERHKQTLILSQQERGNLQKQIALLEEKLRREQEERAEEREWVAGLWPENVPLPTLFIPIKNAAQFVKDLTDDQQRKRLEALVTKRVERERVRQQLEEASHWKLVLPEASDEDDSQLAYYTNTVTGESVWDAPVATAFEVPQGWNMTTMDWEQDYRLENFYPEAQRQTQPSKTLSDDENEGKNETPTDNDEEDEEEEGDDVPMDPMPARERLEEELKRYEQLKAEVEQSAAKQRSLAMEVLTATRELFEREEELLKEEDAAVIAVERKRRIAEKEEQAAKKAKAEAQQRKAQQASTGKASVPVFARDSVAKKGMTLAADDQAFEQELRDFAAKQRVDRLYLSMPLTRDPRVRDRHRLEPEFVHTKHIESRVLETEKVEFDLLEKSSLRQEEAAAKATELRELCDQIRKQQKSNEEEIVTVEASIAELEAAVTSPPELPRPTEDELERAAGRYLTVETLPEDDEKDESEVDINVKDDDSPKVESNETGDVVPKDEAVLSDVKSEKITDLAPVVTRTTEVLVVDVDDERMKVDEAELRELKSFTDAELAWRKWEKSEKTRNTKLNKLSDRLVLLTTSQKYLAVDLTLYEDADAPFFERLSDLEKAANTRMWDLQAQTQVVRARFLVERAAREESVFQMRDRLKELQQQLEDANALPTQAVHPLERLELEAQSEKLVASLKKQEAELQARYAKEEEAKALLVSLELRSCGYTDAKLQEETKLTAEKQSLWDLNFALMDELQSCRQTIERLCLLMQKKKDADKQETEDDDAEASPKELYEESARVFASKLQYLQQVRRFLLMCYDREDRWRVLAASALIKDTTSDEWMTNMQLSRHEDSLALLQTQHEEQQQELHRQIKLLTKVKGTLQVQIEELHGKIHRLQSDYQAASDSVQLQTQEVIKVLRSEIEEHKTLLEQEKTKYRLDREQLIREHDAIRQDLEKRAQELEDAMDKQTHWLTAAKRELHAQRIANEELLKAYQSLEKRRAAEVNDMRFRISAQIKKINNIEMWNLSMKISAKEAHTDFTNMQKDMAKQQQQHKQLQRSLRLVNWRHRVTAQSILTDVNLLFSFFADGIEILAGATAEINDTLRENAGIEVLAVLARHSSQQSVRAICAKALGQLSWNANATARSLGWKAKQKWFQWMKNQSDTVLDKLSAMKTSFDAVAEEDVTEMNWLADPSTPIDDISGETDHDLSSKGGREKDKKLLFTSTWLQFDDMVFPDTNVANQQYMGLSSNVLQTILDLCRSPDTDNTVKCSALHSLALIVRSSRNTSIIGRLDGSISLLVGLLEPKSSGDDPQIIRHAVQALANLAYRNSFNQQAIYTEGGIPVLLRLCERTVSSSDALDADVDLTLATTQALSHLSHDHVRSCQAIVESHGISILTKLCNTPRIHDVIDLEVFELIQTYASQVIANVITLLDQDESESDHHSYNVADFVLEEQTTMNEITTMDNQEQHKEEQAGVQSKNAGVSTFVLMCASCNRNVAFHGAVVLGSIAQHDAIRAAIGAASGMDALFLLAARTDDLPMMAQATWALANLTWNRDNQYRVARYIDHLYQLCTLSSTQISLNQQEEADPVVRVERRQQDEQLMRQIREHGLCIIANSLFYNDANRQLVASNSDWMQLLARNALDADGATLENSARALCSLSYSDSIALQMGSTSLVDIPSNTGAGKMNGLHLFTRLCSRTGQVAVQQHGLFGVINMCLHDVNKTRMLEIPHGIDTLVNLSGSTNKDLCDPALEALELLADMRQLKQDHGMSPTQSFESVDMKKLIALLFDATNPGLVAMISDAIADEVWKRPSAQIRLRNERGLEKLLEICAKPSPLFPSASGSSSEMEHRVRISCLWALRNTVANNVRNQDLVGALNGVQQLVGVFDRERQSEDVVEALLAALVAVVMKHPRNSQQLVQYGLDMLIGLADEDSDRLEEDRRGVLPPISRTAPAAPTKLDPAALIKPAAKQLENAALARELLHLVAPYNSRENATSASDVKARKMQQLHSSPSASPVHRR</sequence>
<feature type="compositionally biased region" description="Basic and acidic residues" evidence="4">
    <location>
        <begin position="607"/>
        <end position="619"/>
    </location>
</feature>
<comment type="caution">
    <text evidence="5">The sequence shown here is derived from an EMBL/GenBank/DDBJ whole genome shotgun (WGS) entry which is preliminary data.</text>
</comment>
<dbReference type="PROSITE" id="PS50176">
    <property type="entry name" value="ARM_REPEAT"/>
    <property type="match status" value="1"/>
</dbReference>